<keyword evidence="6" id="KW-0539">Nucleus</keyword>
<keyword evidence="5" id="KW-0804">Transcription</keyword>
<feature type="region of interest" description="Disordered" evidence="8">
    <location>
        <begin position="1"/>
        <end position="58"/>
    </location>
</feature>
<proteinExistence type="predicted"/>
<dbReference type="GO" id="GO:0005669">
    <property type="term" value="C:transcription factor TFIID complex"/>
    <property type="evidence" value="ECO:0007669"/>
    <property type="project" value="TreeGrafter"/>
</dbReference>
<evidence type="ECO:0000259" key="9">
    <source>
        <dbReference type="Pfam" id="PF04494"/>
    </source>
</evidence>
<dbReference type="AlphaFoldDB" id="A0A316YHB6"/>
<keyword evidence="2 7" id="KW-0853">WD repeat</keyword>
<evidence type="ECO:0000256" key="1">
    <source>
        <dbReference type="ARBA" id="ARBA00004123"/>
    </source>
</evidence>
<dbReference type="RefSeq" id="XP_025375739.1">
    <property type="nucleotide sequence ID" value="XM_025519332.1"/>
</dbReference>
<dbReference type="InParanoid" id="A0A316YHB6"/>
<dbReference type="SUPFAM" id="SSF50978">
    <property type="entry name" value="WD40 repeat-like"/>
    <property type="match status" value="1"/>
</dbReference>
<dbReference type="EMBL" id="KZ819638">
    <property type="protein sequence ID" value="PWN88541.1"/>
    <property type="molecule type" value="Genomic_DNA"/>
</dbReference>
<dbReference type="InterPro" id="IPR019775">
    <property type="entry name" value="WD40_repeat_CS"/>
</dbReference>
<keyword evidence="3" id="KW-0677">Repeat</keyword>
<dbReference type="Proteomes" id="UP000245768">
    <property type="component" value="Unassembled WGS sequence"/>
</dbReference>
<dbReference type="PANTHER" id="PTHR19879">
    <property type="entry name" value="TRANSCRIPTION INITIATION FACTOR TFIID"/>
    <property type="match status" value="1"/>
</dbReference>
<feature type="compositionally biased region" description="Low complexity" evidence="8">
    <location>
        <begin position="22"/>
        <end position="35"/>
    </location>
</feature>
<sequence length="955" mass="100022">MPSPASKEAGESSANEARPNDASGSAAAGGAAAGSQQPGTSTGGATPAIANTEDDLTPEQTAAVLAYFRKRGFKRAEDLLKAEIEALNKGATPAQARQSVTDRYGSPTVTVNELATKIAPREPAPGEKSSNGSAANGSQAQNGEKTGPLEQAAIEALRLDPTDRSRGFDMLKHWTEGSLDMYEPELMPILLPLFVHAYLDLVSLGYGAAAVAFFNAHSGVLLPRHASLLSQIRSISLPLHVATDPLSQRFRTERYVIKMSQTVFSLLLGWLTDGRGPVAGAGAAPGVSEGNDNKERRGREAMLKIINDRCRVQVLQTKAQELTLAMLEEGTGLTGATGPSYATRSAIGRHHPSLNPNAVSESDAVAEFNAAAAGPQLKLGAKIPLSERLAVEVQREAREEMAEEQQQTQAQQQVQTEQGDGGEEAKAAATAKAKSGTKEREVTPGSSGRKASATPAVGATSTAATVTTTDEYGLLQATYADLPPQPPVFRTVDIQREVARMRDARKALRFDLSLRGSGPSASVATGGPSSSSSSSSAGATGSGGATAAGSTAVASGSAGNTPAPAFLSGVRDATFNGLGLEGAKAAQTAALPSICAYTFHDADDGLTSCRFSPDLSLVAAGFEESFIQVWSTKGEPLRGLRSDFKLSEVRDRQSLRSKRDSSTISTRKLIGHSGPVYSIDFDPIAGTSAPSRNLLSASADGTARLWSMDTFTALVAYRGHQQPVWNVQWSPLGVYFATASADKTARLWSTERINPLRMYSGHHSDVDTLAFHPNSLYLATGSSDRTARLWDVQRGACVRLFVGHNDAVSALSMSKDGRYLATADGSPGGGGNGGGEISLWDLGSGRRIKKMWGHESLITSMDFSQDGSLLVSTAMDYTVRTWDVNAAQSALGGSAAANGSVPGKDAPTIPTTSSAAASSSSDLVATFYTKRTNMLDVVFTPRNLCLCAGPYDANL</sequence>
<feature type="compositionally biased region" description="Low complexity" evidence="8">
    <location>
        <begin position="517"/>
        <end position="539"/>
    </location>
</feature>
<dbReference type="InterPro" id="IPR001680">
    <property type="entry name" value="WD40_rpt"/>
</dbReference>
<dbReference type="Gene3D" id="2.130.10.10">
    <property type="entry name" value="YVTN repeat-like/Quinoprotein amine dehydrogenase"/>
    <property type="match status" value="2"/>
</dbReference>
<feature type="compositionally biased region" description="Low complexity" evidence="8">
    <location>
        <begin position="404"/>
        <end position="418"/>
    </location>
</feature>
<evidence type="ECO:0000256" key="8">
    <source>
        <dbReference type="SAM" id="MobiDB-lite"/>
    </source>
</evidence>
<protein>
    <submittedName>
        <fullName evidence="10">WD40 repeat-like protein</fullName>
    </submittedName>
</protein>
<dbReference type="STRING" id="215250.A0A316YHB6"/>
<dbReference type="SMART" id="SM00320">
    <property type="entry name" value="WD40"/>
    <property type="match status" value="6"/>
</dbReference>
<reference evidence="10 11" key="1">
    <citation type="journal article" date="2018" name="Mol. Biol. Evol.">
        <title>Broad Genomic Sampling Reveals a Smut Pathogenic Ancestry of the Fungal Clade Ustilaginomycotina.</title>
        <authorList>
            <person name="Kijpornyongpan T."/>
            <person name="Mondo S.J."/>
            <person name="Barry K."/>
            <person name="Sandor L."/>
            <person name="Lee J."/>
            <person name="Lipzen A."/>
            <person name="Pangilinan J."/>
            <person name="LaButti K."/>
            <person name="Hainaut M."/>
            <person name="Henrissat B."/>
            <person name="Grigoriev I.V."/>
            <person name="Spatafora J.W."/>
            <person name="Aime M.C."/>
        </authorList>
    </citation>
    <scope>NUCLEOTIDE SEQUENCE [LARGE SCALE GENOMIC DNA]</scope>
    <source>
        <strain evidence="10 11">MCA 4198</strain>
    </source>
</reference>
<feature type="repeat" description="WD" evidence="7">
    <location>
        <begin position="717"/>
        <end position="758"/>
    </location>
</feature>
<dbReference type="InterPro" id="IPR037264">
    <property type="entry name" value="TFIID_NTD2_sf"/>
</dbReference>
<dbReference type="PROSITE" id="PS00678">
    <property type="entry name" value="WD_REPEATS_1"/>
    <property type="match status" value="2"/>
</dbReference>
<accession>A0A316YHB6</accession>
<dbReference type="InterPro" id="IPR007582">
    <property type="entry name" value="TFIID_NTD2"/>
</dbReference>
<feature type="repeat" description="WD" evidence="7">
    <location>
        <begin position="851"/>
        <end position="892"/>
    </location>
</feature>
<evidence type="ECO:0000256" key="7">
    <source>
        <dbReference type="PROSITE-ProRule" id="PRU00221"/>
    </source>
</evidence>
<keyword evidence="11" id="KW-1185">Reference proteome</keyword>
<evidence type="ECO:0000256" key="3">
    <source>
        <dbReference type="ARBA" id="ARBA00022737"/>
    </source>
</evidence>
<keyword evidence="4" id="KW-0805">Transcription regulation</keyword>
<evidence type="ECO:0000256" key="6">
    <source>
        <dbReference type="ARBA" id="ARBA00023242"/>
    </source>
</evidence>
<feature type="region of interest" description="Disordered" evidence="8">
    <location>
        <begin position="895"/>
        <end position="915"/>
    </location>
</feature>
<comment type="subcellular location">
    <subcellularLocation>
        <location evidence="1">Nucleus</location>
    </subcellularLocation>
</comment>
<feature type="domain" description="TFIID subunit TAF5 NTD2" evidence="9">
    <location>
        <begin position="160"/>
        <end position="273"/>
    </location>
</feature>
<dbReference type="PRINTS" id="PR00320">
    <property type="entry name" value="GPROTEINBRPT"/>
</dbReference>
<dbReference type="FunCoup" id="A0A316YHB6">
    <property type="interactions" value="247"/>
</dbReference>
<dbReference type="GeneID" id="37041248"/>
<feature type="region of interest" description="Disordered" evidence="8">
    <location>
        <begin position="517"/>
        <end position="555"/>
    </location>
</feature>
<feature type="repeat" description="WD" evidence="7">
    <location>
        <begin position="759"/>
        <end position="800"/>
    </location>
</feature>
<dbReference type="Gene3D" id="1.25.40.500">
    <property type="entry name" value="TFIID subunit TAF5, NTD2 domain"/>
    <property type="match status" value="1"/>
</dbReference>
<dbReference type="SUPFAM" id="SSF160897">
    <property type="entry name" value="Taf5 N-terminal domain-like"/>
    <property type="match status" value="1"/>
</dbReference>
<dbReference type="PROSITE" id="PS50082">
    <property type="entry name" value="WD_REPEATS_2"/>
    <property type="match status" value="4"/>
</dbReference>
<feature type="repeat" description="WD" evidence="7">
    <location>
        <begin position="669"/>
        <end position="716"/>
    </location>
</feature>
<evidence type="ECO:0000313" key="10">
    <source>
        <dbReference type="EMBL" id="PWN88541.1"/>
    </source>
</evidence>
<dbReference type="InterPro" id="IPR036322">
    <property type="entry name" value="WD40_repeat_dom_sf"/>
</dbReference>
<dbReference type="OrthoDB" id="10266330at2759"/>
<dbReference type="Pfam" id="PF04494">
    <property type="entry name" value="TFIID_NTD2"/>
    <property type="match status" value="1"/>
</dbReference>
<evidence type="ECO:0000256" key="2">
    <source>
        <dbReference type="ARBA" id="ARBA00022574"/>
    </source>
</evidence>
<dbReference type="CDD" id="cd08044">
    <property type="entry name" value="TAF5_NTD2"/>
    <property type="match status" value="1"/>
</dbReference>
<organism evidence="10 11">
    <name type="scientific">Acaromyces ingoldii</name>
    <dbReference type="NCBI Taxonomy" id="215250"/>
    <lineage>
        <taxon>Eukaryota</taxon>
        <taxon>Fungi</taxon>
        <taxon>Dikarya</taxon>
        <taxon>Basidiomycota</taxon>
        <taxon>Ustilaginomycotina</taxon>
        <taxon>Exobasidiomycetes</taxon>
        <taxon>Exobasidiales</taxon>
        <taxon>Cryptobasidiaceae</taxon>
        <taxon>Acaromyces</taxon>
    </lineage>
</organism>
<evidence type="ECO:0000256" key="5">
    <source>
        <dbReference type="ARBA" id="ARBA00023163"/>
    </source>
</evidence>
<gene>
    <name evidence="10" type="ORF">FA10DRAFT_244119</name>
</gene>
<dbReference type="GO" id="GO:0016251">
    <property type="term" value="F:RNA polymerase II general transcription initiation factor activity"/>
    <property type="evidence" value="ECO:0007669"/>
    <property type="project" value="TreeGrafter"/>
</dbReference>
<dbReference type="PANTHER" id="PTHR19879:SF1">
    <property type="entry name" value="CANNONBALL-RELATED"/>
    <property type="match status" value="1"/>
</dbReference>
<evidence type="ECO:0000256" key="4">
    <source>
        <dbReference type="ARBA" id="ARBA00023015"/>
    </source>
</evidence>
<feature type="compositionally biased region" description="Low complexity" evidence="8">
    <location>
        <begin position="129"/>
        <end position="143"/>
    </location>
</feature>
<feature type="region of interest" description="Disordered" evidence="8">
    <location>
        <begin position="114"/>
        <end position="145"/>
    </location>
</feature>
<dbReference type="InterPro" id="IPR020472">
    <property type="entry name" value="WD40_PAC1"/>
</dbReference>
<feature type="region of interest" description="Disordered" evidence="8">
    <location>
        <begin position="395"/>
        <end position="462"/>
    </location>
</feature>
<dbReference type="CDD" id="cd00200">
    <property type="entry name" value="WD40"/>
    <property type="match status" value="1"/>
</dbReference>
<dbReference type="Pfam" id="PF00400">
    <property type="entry name" value="WD40"/>
    <property type="match status" value="6"/>
</dbReference>
<feature type="compositionally biased region" description="Low complexity" evidence="8">
    <location>
        <begin position="451"/>
        <end position="462"/>
    </location>
</feature>
<evidence type="ECO:0000313" key="11">
    <source>
        <dbReference type="Proteomes" id="UP000245768"/>
    </source>
</evidence>
<dbReference type="GO" id="GO:0006367">
    <property type="term" value="P:transcription initiation at RNA polymerase II promoter"/>
    <property type="evidence" value="ECO:0007669"/>
    <property type="project" value="TreeGrafter"/>
</dbReference>
<name>A0A316YHB6_9BASI</name>
<dbReference type="PROSITE" id="PS50294">
    <property type="entry name" value="WD_REPEATS_REGION"/>
    <property type="match status" value="4"/>
</dbReference>
<dbReference type="InterPro" id="IPR015943">
    <property type="entry name" value="WD40/YVTN_repeat-like_dom_sf"/>
</dbReference>